<comment type="caution">
    <text evidence="1">The sequence shown here is derived from an EMBL/GenBank/DDBJ whole genome shotgun (WGS) entry which is preliminary data.</text>
</comment>
<feature type="non-terminal residue" evidence="1">
    <location>
        <position position="109"/>
    </location>
</feature>
<protein>
    <submittedName>
        <fullName evidence="1">Uncharacterized protein</fullName>
    </submittedName>
</protein>
<proteinExistence type="predicted"/>
<reference evidence="1" key="1">
    <citation type="submission" date="2023-04" db="EMBL/GenBank/DDBJ databases">
        <title>Genomic characterization of faba bean (Vicia faba) microsymbionts in Mexican soils.</title>
        <authorList>
            <person name="Rivera Orduna F.N."/>
            <person name="Guevara-Luna J."/>
            <person name="Yan J."/>
            <person name="Arroyo-Herrera I."/>
            <person name="Li Y."/>
            <person name="Vasquez-Murrieta M.S."/>
            <person name="Wang E.T."/>
        </authorList>
    </citation>
    <scope>NUCLEOTIDE SEQUENCE</scope>
    <source>
        <strain evidence="1">CH26</strain>
    </source>
</reference>
<gene>
    <name evidence="1" type="ORF">RJJ65_38730</name>
</gene>
<evidence type="ECO:0000313" key="1">
    <source>
        <dbReference type="EMBL" id="MDR9778481.1"/>
    </source>
</evidence>
<accession>A0AAJ2H657</accession>
<sequence>MWTLHIHFDPTRIGYLYFWLLTTGYRNTERNKRTQDEIDSLNTALMIKENLNDIYTTNPEKTLRFGRYVLGQYINYKGLKSKNSKTHLHPETYGVIIKPDVLKELKERQ</sequence>
<dbReference type="RefSeq" id="WP_310866531.1">
    <property type="nucleotide sequence ID" value="NZ_JAVLSF010000864.1"/>
</dbReference>
<dbReference type="Proteomes" id="UP001268610">
    <property type="component" value="Unassembled WGS sequence"/>
</dbReference>
<evidence type="ECO:0000313" key="2">
    <source>
        <dbReference type="Proteomes" id="UP001268610"/>
    </source>
</evidence>
<dbReference type="AlphaFoldDB" id="A0AAJ2H657"/>
<name>A0AAJ2H657_9HYPH</name>
<organism evidence="1 2">
    <name type="scientific">Rhizobium hidalgonense</name>
    <dbReference type="NCBI Taxonomy" id="1538159"/>
    <lineage>
        <taxon>Bacteria</taxon>
        <taxon>Pseudomonadati</taxon>
        <taxon>Pseudomonadota</taxon>
        <taxon>Alphaproteobacteria</taxon>
        <taxon>Hyphomicrobiales</taxon>
        <taxon>Rhizobiaceae</taxon>
        <taxon>Rhizobium/Agrobacterium group</taxon>
        <taxon>Rhizobium</taxon>
    </lineage>
</organism>
<dbReference type="EMBL" id="JAVLSF010000864">
    <property type="protein sequence ID" value="MDR9778481.1"/>
    <property type="molecule type" value="Genomic_DNA"/>
</dbReference>